<dbReference type="Proteomes" id="UP000246702">
    <property type="component" value="Unassembled WGS sequence"/>
</dbReference>
<dbReference type="AlphaFoldDB" id="A0A317W441"/>
<organism evidence="1 2">
    <name type="scientific">Aspergillus sclerotioniger CBS 115572</name>
    <dbReference type="NCBI Taxonomy" id="1450535"/>
    <lineage>
        <taxon>Eukaryota</taxon>
        <taxon>Fungi</taxon>
        <taxon>Dikarya</taxon>
        <taxon>Ascomycota</taxon>
        <taxon>Pezizomycotina</taxon>
        <taxon>Eurotiomycetes</taxon>
        <taxon>Eurotiomycetidae</taxon>
        <taxon>Eurotiales</taxon>
        <taxon>Aspergillaceae</taxon>
        <taxon>Aspergillus</taxon>
        <taxon>Aspergillus subgen. Circumdati</taxon>
    </lineage>
</organism>
<dbReference type="GeneID" id="37115519"/>
<accession>A0A317W441</accession>
<protein>
    <recommendedName>
        <fullName evidence="3">F-box domain-containing protein</fullName>
    </recommendedName>
</protein>
<proteinExistence type="predicted"/>
<evidence type="ECO:0000313" key="1">
    <source>
        <dbReference type="EMBL" id="PWY80775.1"/>
    </source>
</evidence>
<keyword evidence="2" id="KW-1185">Reference proteome</keyword>
<gene>
    <name evidence="1" type="ORF">BO94DRAFT_548069</name>
</gene>
<comment type="caution">
    <text evidence="1">The sequence shown here is derived from an EMBL/GenBank/DDBJ whole genome shotgun (WGS) entry which is preliminary data.</text>
</comment>
<dbReference type="EMBL" id="MSFK01000021">
    <property type="protein sequence ID" value="PWY80775.1"/>
    <property type="molecule type" value="Genomic_DNA"/>
</dbReference>
<evidence type="ECO:0008006" key="3">
    <source>
        <dbReference type="Google" id="ProtNLM"/>
    </source>
</evidence>
<sequence>MSTPHSDTRIRIASQCCLICGLNIGYREQRSHFWTSPELLNIPQSIRKTLPTQPEVRRDAKLYCATEVENAYHPNNCYLWMGLYQLINLTKINQVIYRPDTNEYTLSGVGLRIANIKPAYVPWDQSKAFIDQISTGLSSPDLTEVSMTYLRNQDHDTIGYPMHMHCWTMARATGSINEPGNLGLFCQILWKEWTKFKQAMNGRLPEIQENGGTSSETGFISYRLGCQPPGVIAEDPLRIHAVKKIIDTSTRSPWGPHKPRIGRNWKSLPDEIQLLILDKLSSEQIEPLATAYRDAIPGVYWWHIICRKLRFEEHVLEDPNPDLESFGSAIARLSVTDYNKNWETRWQWSNRNKIFTFLTLIDEELAEALIYGLAE</sequence>
<dbReference type="RefSeq" id="XP_025465377.1">
    <property type="nucleotide sequence ID" value="XM_025613376.1"/>
</dbReference>
<reference evidence="1 2" key="1">
    <citation type="submission" date="2016-12" db="EMBL/GenBank/DDBJ databases">
        <title>The genomes of Aspergillus section Nigri reveals drivers in fungal speciation.</title>
        <authorList>
            <consortium name="DOE Joint Genome Institute"/>
            <person name="Vesth T.C."/>
            <person name="Nybo J."/>
            <person name="Theobald S."/>
            <person name="Brandl J."/>
            <person name="Frisvad J.C."/>
            <person name="Nielsen K.F."/>
            <person name="Lyhne E.K."/>
            <person name="Kogle M.E."/>
            <person name="Kuo A."/>
            <person name="Riley R."/>
            <person name="Clum A."/>
            <person name="Nolan M."/>
            <person name="Lipzen A."/>
            <person name="Salamov A."/>
            <person name="Henrissat B."/>
            <person name="Wiebenga A."/>
            <person name="De Vries R.P."/>
            <person name="Grigoriev I.V."/>
            <person name="Mortensen U.H."/>
            <person name="Andersen M.R."/>
            <person name="Baker S.E."/>
        </authorList>
    </citation>
    <scope>NUCLEOTIDE SEQUENCE [LARGE SCALE GENOMIC DNA]</scope>
    <source>
        <strain evidence="1 2">CBS 115572</strain>
    </source>
</reference>
<dbReference type="OrthoDB" id="4494373at2759"/>
<name>A0A317W441_9EURO</name>
<evidence type="ECO:0000313" key="2">
    <source>
        <dbReference type="Proteomes" id="UP000246702"/>
    </source>
</evidence>